<evidence type="ECO:0000313" key="1">
    <source>
        <dbReference type="EMBL" id="KAA8481176.1"/>
    </source>
</evidence>
<evidence type="ECO:0000313" key="2">
    <source>
        <dbReference type="EMBL" id="MDG0940673.1"/>
    </source>
</evidence>
<keyword evidence="6" id="KW-1185">Reference proteome</keyword>
<organism evidence="1 5">
    <name type="scientific">Bacillus paranthracis</name>
    <dbReference type="NCBI Taxonomy" id="2026186"/>
    <lineage>
        <taxon>Bacteria</taxon>
        <taxon>Bacillati</taxon>
        <taxon>Bacillota</taxon>
        <taxon>Bacilli</taxon>
        <taxon>Bacillales</taxon>
        <taxon>Bacillaceae</taxon>
        <taxon>Bacillus</taxon>
        <taxon>Bacillus cereus group</taxon>
    </lineage>
</organism>
<dbReference type="EMBL" id="VXCE01000001">
    <property type="protein sequence ID" value="KAA8481176.1"/>
    <property type="molecule type" value="Genomic_DNA"/>
</dbReference>
<evidence type="ECO:0000313" key="6">
    <source>
        <dbReference type="Proteomes" id="UP001221338"/>
    </source>
</evidence>
<dbReference type="EMBL" id="JARPRV010000002">
    <property type="protein sequence ID" value="MDG0940673.1"/>
    <property type="molecule type" value="Genomic_DNA"/>
</dbReference>
<dbReference type="RefSeq" id="WP_000868475.1">
    <property type="nucleotide sequence ID" value="NZ_CP040880.1"/>
</dbReference>
<accession>A0A5M9H2L4</accession>
<reference evidence="1 5" key="2">
    <citation type="submission" date="2019-09" db="EMBL/GenBank/DDBJ databases">
        <authorList>
            <person name="Geng P."/>
            <person name="Wan X."/>
            <person name="Zhou G."/>
            <person name="Yuan Z."/>
            <person name="Hu X."/>
        </authorList>
    </citation>
    <scope>NUCLEOTIDE SEQUENCE [LARGE SCALE GENOMIC DNA]</scope>
    <source>
        <strain evidence="1 5">EFR-4</strain>
    </source>
</reference>
<evidence type="ECO:0000313" key="5">
    <source>
        <dbReference type="Proteomes" id="UP000325411"/>
    </source>
</evidence>
<reference evidence="3 4" key="1">
    <citation type="submission" date="2017-04" db="EMBL/GenBank/DDBJ databases">
        <authorList>
            <person name="Criscuolo A."/>
        </authorList>
    </citation>
    <scope>NUCLEOTIDE SEQUENCE [LARGE SCALE GENOMIC DNA]</scope>
    <source>
        <strain evidence="3">16-00174</strain>
    </source>
</reference>
<reference evidence="2 6" key="3">
    <citation type="submission" date="2023-03" db="EMBL/GenBank/DDBJ databases">
        <title>Genetic diversity of Bacillus cereus sensu lato isolates from Slovenia.</title>
        <authorList>
            <person name="Abdelli M."/>
        </authorList>
    </citation>
    <scope>NUCLEOTIDE SEQUENCE [LARGE SCALE GENOMIC DNA]</scope>
    <source>
        <strain evidence="2 6">SIBC61B</strain>
    </source>
</reference>
<protein>
    <recommendedName>
        <fullName evidence="7">Phage protein</fullName>
    </recommendedName>
</protein>
<dbReference type="Proteomes" id="UP000325411">
    <property type="component" value="Unassembled WGS sequence"/>
</dbReference>
<dbReference type="Proteomes" id="UP001221338">
    <property type="component" value="Unassembled WGS sequence"/>
</dbReference>
<dbReference type="AlphaFoldDB" id="A0A5M9H2L4"/>
<sequence length="113" mass="12784">MKVSERLESRLAKVPKVTLEDIGNWLAEAEAESELTEEVNANAVFYLALSFAYESIAADAARYFSYTDGEESVDKSMIFGNYKKLSADALKKYRKYRRGKGTHQTFAKRADGR</sequence>
<comment type="caution">
    <text evidence="1">The sequence shown here is derived from an EMBL/GenBank/DDBJ whole genome shotgun (WGS) entry which is preliminary data.</text>
</comment>
<dbReference type="EMBL" id="FWYW01000092">
    <property type="protein sequence ID" value="SME39184.1"/>
    <property type="molecule type" value="Genomic_DNA"/>
</dbReference>
<evidence type="ECO:0000313" key="4">
    <source>
        <dbReference type="Proteomes" id="UP000194422"/>
    </source>
</evidence>
<name>A0A5M9H2L4_9BACI</name>
<dbReference type="Proteomes" id="UP000194422">
    <property type="component" value="Unassembled WGS sequence"/>
</dbReference>
<evidence type="ECO:0000313" key="3">
    <source>
        <dbReference type="EMBL" id="SME39184.1"/>
    </source>
</evidence>
<evidence type="ECO:0008006" key="7">
    <source>
        <dbReference type="Google" id="ProtNLM"/>
    </source>
</evidence>
<gene>
    <name evidence="3" type="ORF">BACERE00174_05168</name>
    <name evidence="1" type="ORF">FYW06_05040</name>
    <name evidence="2" type="ORF">P6U22_05585</name>
</gene>
<proteinExistence type="predicted"/>